<sequence length="313" mass="35476">MSVRSKACNQVTVRFKGGSLESPPTKKLHMSTPGERNAFPKLMGLETCNLPVLNFYAKHSNRKDSPDSGGKPGTVALGKAELQESCRLPKRKRTRMTTFTYNARTHASDAAIRWAWESPDGGCRNEINYIIVSKRFCLTDVAGVPKFYTGSDHRLHRGRFSFTRRGEKAAKFTEQTPRTILDWELFASLVGFWEGTVMDNIDDEYERLVEHLNIICTRKAKSFKSTKRRLSPKTLELIRLRGAAGNRELMSDLAILCREAIKEDLRKRRAEVLAEAAEAGQSIHYARRNFANRKTTTMLSGPQIEQLQHREGA</sequence>
<dbReference type="EMBL" id="JAVFWL010000001">
    <property type="protein sequence ID" value="KAK6731334.1"/>
    <property type="molecule type" value="Genomic_DNA"/>
</dbReference>
<organism evidence="1 2">
    <name type="scientific">Necator americanus</name>
    <name type="common">Human hookworm</name>
    <dbReference type="NCBI Taxonomy" id="51031"/>
    <lineage>
        <taxon>Eukaryota</taxon>
        <taxon>Metazoa</taxon>
        <taxon>Ecdysozoa</taxon>
        <taxon>Nematoda</taxon>
        <taxon>Chromadorea</taxon>
        <taxon>Rhabditida</taxon>
        <taxon>Rhabditina</taxon>
        <taxon>Rhabditomorpha</taxon>
        <taxon>Strongyloidea</taxon>
        <taxon>Ancylostomatidae</taxon>
        <taxon>Bunostominae</taxon>
        <taxon>Necator</taxon>
    </lineage>
</organism>
<evidence type="ECO:0000313" key="1">
    <source>
        <dbReference type="EMBL" id="KAK6731334.1"/>
    </source>
</evidence>
<dbReference type="Proteomes" id="UP001303046">
    <property type="component" value="Unassembled WGS sequence"/>
</dbReference>
<comment type="caution">
    <text evidence="1">The sequence shown here is derived from an EMBL/GenBank/DDBJ whole genome shotgun (WGS) entry which is preliminary data.</text>
</comment>
<gene>
    <name evidence="1" type="primary">Necator_chrI.g3797</name>
    <name evidence="1" type="ORF">RB195_007668</name>
</gene>
<reference evidence="1 2" key="1">
    <citation type="submission" date="2023-08" db="EMBL/GenBank/DDBJ databases">
        <title>A Necator americanus chromosomal reference genome.</title>
        <authorList>
            <person name="Ilik V."/>
            <person name="Petrzelkova K.J."/>
            <person name="Pardy F."/>
            <person name="Fuh T."/>
            <person name="Niatou-Singa F.S."/>
            <person name="Gouil Q."/>
            <person name="Baker L."/>
            <person name="Ritchie M.E."/>
            <person name="Jex A.R."/>
            <person name="Gazzola D."/>
            <person name="Li H."/>
            <person name="Toshio Fujiwara R."/>
            <person name="Zhan B."/>
            <person name="Aroian R.V."/>
            <person name="Pafco B."/>
            <person name="Schwarz E.M."/>
        </authorList>
    </citation>
    <scope>NUCLEOTIDE SEQUENCE [LARGE SCALE GENOMIC DNA]</scope>
    <source>
        <strain evidence="1 2">Aroian</strain>
        <tissue evidence="1">Whole animal</tissue>
    </source>
</reference>
<evidence type="ECO:0000313" key="2">
    <source>
        <dbReference type="Proteomes" id="UP001303046"/>
    </source>
</evidence>
<protein>
    <submittedName>
        <fullName evidence="1">Uncharacterized protein</fullName>
    </submittedName>
</protein>
<accession>A0ABR1BYB8</accession>
<proteinExistence type="predicted"/>
<name>A0ABR1BYB8_NECAM</name>
<keyword evidence="2" id="KW-1185">Reference proteome</keyword>